<evidence type="ECO:0000313" key="2">
    <source>
        <dbReference type="Proteomes" id="UP000282106"/>
    </source>
</evidence>
<gene>
    <name evidence="1" type="ORF">ED208_14805</name>
</gene>
<accession>A0A3N0V1N5</accession>
<protein>
    <submittedName>
        <fullName evidence="1">Uncharacterized protein</fullName>
    </submittedName>
</protein>
<sequence>MSDPGLPPLSRQHDRRLRQMYRSAGWPCQDTVEIELLAAGLLERRLEPSGREYLRVTDLGIARLAQALDRNRAALDAHEALVLRVAEEAQRAGRIAYRGLGLLAKPGERWLQLRPDVYSIRNTSVEDYLEPVVHEIKVRRADLLSDLKKPDKRAGYLALAGECYYVLQQGIAEPEEIPPECGVMIASASRIEVARLAPKRPMKPGFATWMVLAKAAPCRQPLEPEPRL</sequence>
<keyword evidence="2" id="KW-1185">Reference proteome</keyword>
<organism evidence="1 2">
    <name type="scientific">Stagnimonas aquatica</name>
    <dbReference type="NCBI Taxonomy" id="2689987"/>
    <lineage>
        <taxon>Bacteria</taxon>
        <taxon>Pseudomonadati</taxon>
        <taxon>Pseudomonadota</taxon>
        <taxon>Gammaproteobacteria</taxon>
        <taxon>Nevskiales</taxon>
        <taxon>Nevskiaceae</taxon>
        <taxon>Stagnimonas</taxon>
    </lineage>
</organism>
<evidence type="ECO:0000313" key="1">
    <source>
        <dbReference type="EMBL" id="ROH86707.1"/>
    </source>
</evidence>
<dbReference type="InParanoid" id="A0A3N0V1N5"/>
<dbReference type="RefSeq" id="WP_123212696.1">
    <property type="nucleotide sequence ID" value="NZ_RJVO01000008.1"/>
</dbReference>
<dbReference type="EMBL" id="RJVO01000008">
    <property type="protein sequence ID" value="ROH86707.1"/>
    <property type="molecule type" value="Genomic_DNA"/>
</dbReference>
<proteinExistence type="predicted"/>
<comment type="caution">
    <text evidence="1">The sequence shown here is derived from an EMBL/GenBank/DDBJ whole genome shotgun (WGS) entry which is preliminary data.</text>
</comment>
<dbReference type="Proteomes" id="UP000282106">
    <property type="component" value="Unassembled WGS sequence"/>
</dbReference>
<name>A0A3N0V1N5_9GAMM</name>
<dbReference type="AlphaFoldDB" id="A0A3N0V1N5"/>
<reference evidence="1 2" key="1">
    <citation type="submission" date="2018-10" db="EMBL/GenBank/DDBJ databases">
        <authorList>
            <person name="Chen W.-M."/>
        </authorList>
    </citation>
    <scope>NUCLEOTIDE SEQUENCE [LARGE SCALE GENOMIC DNA]</scope>
    <source>
        <strain evidence="1 2">THS-13</strain>
    </source>
</reference>